<feature type="compositionally biased region" description="Basic and acidic residues" evidence="1">
    <location>
        <begin position="90"/>
        <end position="118"/>
    </location>
</feature>
<evidence type="ECO:0000313" key="3">
    <source>
        <dbReference type="Proteomes" id="UP000230233"/>
    </source>
</evidence>
<organism evidence="2 3">
    <name type="scientific">Caenorhabditis nigoni</name>
    <dbReference type="NCBI Taxonomy" id="1611254"/>
    <lineage>
        <taxon>Eukaryota</taxon>
        <taxon>Metazoa</taxon>
        <taxon>Ecdysozoa</taxon>
        <taxon>Nematoda</taxon>
        <taxon>Chromadorea</taxon>
        <taxon>Rhabditida</taxon>
        <taxon>Rhabditina</taxon>
        <taxon>Rhabditomorpha</taxon>
        <taxon>Rhabditoidea</taxon>
        <taxon>Rhabditidae</taxon>
        <taxon>Peloderinae</taxon>
        <taxon>Caenorhabditis</taxon>
    </lineage>
</organism>
<reference evidence="3" key="1">
    <citation type="submission" date="2017-10" db="EMBL/GenBank/DDBJ databases">
        <title>Rapid genome shrinkage in a self-fertile nematode reveals novel sperm competition proteins.</title>
        <authorList>
            <person name="Yin D."/>
            <person name="Schwarz E.M."/>
            <person name="Thomas C.G."/>
            <person name="Felde R.L."/>
            <person name="Korf I.F."/>
            <person name="Cutter A.D."/>
            <person name="Schartner C.M."/>
            <person name="Ralston E.J."/>
            <person name="Meyer B.J."/>
            <person name="Haag E.S."/>
        </authorList>
    </citation>
    <scope>NUCLEOTIDE SEQUENCE [LARGE SCALE GENOMIC DNA]</scope>
    <source>
        <strain evidence="3">JU1422</strain>
    </source>
</reference>
<feature type="region of interest" description="Disordered" evidence="1">
    <location>
        <begin position="83"/>
        <end position="164"/>
    </location>
</feature>
<dbReference type="OrthoDB" id="10388733at2759"/>
<keyword evidence="3" id="KW-1185">Reference proteome</keyword>
<evidence type="ECO:0000256" key="1">
    <source>
        <dbReference type="SAM" id="MobiDB-lite"/>
    </source>
</evidence>
<accession>A0A2G5TD29</accession>
<comment type="caution">
    <text evidence="2">The sequence shown here is derived from an EMBL/GenBank/DDBJ whole genome shotgun (WGS) entry which is preliminary data.</text>
</comment>
<feature type="compositionally biased region" description="Basic and acidic residues" evidence="1">
    <location>
        <begin position="1"/>
        <end position="14"/>
    </location>
</feature>
<dbReference type="AlphaFoldDB" id="A0A2G5TD29"/>
<proteinExistence type="predicted"/>
<sequence>MGQKYMEKLERLANGEDVSVSSSEEDLGGEESEGGAEGFQNSRFARAILEGRGRPLSTTIVPGRRAIPGLILIGGTYIRDGEEPSYLEAESTKSEPEHGDPEIPDIPRRRSSVGRDYDFEAPDFPTPDDVAHEIEVPEDSDEEVVAQAPPPVQKRRPGKLRKTDAQRLVEEADVPPALGRRIRHSPVRPWLLEKLEYNYKEGSVKVVKWTKSGSSEVPTGKNKNANSRKTGPSGKGNKSKKTKKN</sequence>
<protein>
    <submittedName>
        <fullName evidence="2">Uncharacterized protein</fullName>
    </submittedName>
</protein>
<dbReference type="EMBL" id="PDUG01000005">
    <property type="protein sequence ID" value="PIC25083.1"/>
    <property type="molecule type" value="Genomic_DNA"/>
</dbReference>
<feature type="region of interest" description="Disordered" evidence="1">
    <location>
        <begin position="209"/>
        <end position="245"/>
    </location>
</feature>
<feature type="compositionally biased region" description="Polar residues" evidence="1">
    <location>
        <begin position="211"/>
        <end position="228"/>
    </location>
</feature>
<gene>
    <name evidence="2" type="primary">Cnig_chr_V.g18154</name>
    <name evidence="2" type="ORF">B9Z55_018154</name>
</gene>
<dbReference type="Proteomes" id="UP000230233">
    <property type="component" value="Chromosome V"/>
</dbReference>
<evidence type="ECO:0000313" key="2">
    <source>
        <dbReference type="EMBL" id="PIC25083.1"/>
    </source>
</evidence>
<name>A0A2G5TD29_9PELO</name>
<feature type="region of interest" description="Disordered" evidence="1">
    <location>
        <begin position="1"/>
        <end position="40"/>
    </location>
</feature>
<feature type="compositionally biased region" description="Acidic residues" evidence="1">
    <location>
        <begin position="23"/>
        <end position="34"/>
    </location>
</feature>